<sequence length="172" mass="19383">MEKLFLRKWKSSAWLGFRSLSFLPFFAVPSIFSVHLGFIQIRVLRQSDSSMAGTGTSNVMNWITLQHSSVISADNGMKAMRVPSMKRSLIVPLPIFGLLMGHLYQTLLAIFICQFVGAPTSVHYAHLLRVLRYLRGTTSRSLFQQGILNTISTILEEERSSLFSVTLSEINQ</sequence>
<dbReference type="AlphaFoldDB" id="A0A9D5H797"/>
<keyword evidence="3" id="KW-1185">Reference proteome</keyword>
<feature type="transmembrane region" description="Helical" evidence="1">
    <location>
        <begin position="89"/>
        <end position="112"/>
    </location>
</feature>
<feature type="transmembrane region" description="Helical" evidence="1">
    <location>
        <begin position="20"/>
        <end position="41"/>
    </location>
</feature>
<proteinExistence type="predicted"/>
<reference evidence="2" key="2">
    <citation type="journal article" date="2022" name="Hortic Res">
        <title>The genome of Dioscorea zingiberensis sheds light on the biosynthesis, origin and evolution of the medicinally important diosgenin saponins.</title>
        <authorList>
            <person name="Li Y."/>
            <person name="Tan C."/>
            <person name="Li Z."/>
            <person name="Guo J."/>
            <person name="Li S."/>
            <person name="Chen X."/>
            <person name="Wang C."/>
            <person name="Dai X."/>
            <person name="Yang H."/>
            <person name="Song W."/>
            <person name="Hou L."/>
            <person name="Xu J."/>
            <person name="Tong Z."/>
            <person name="Xu A."/>
            <person name="Yuan X."/>
            <person name="Wang W."/>
            <person name="Yang Q."/>
            <person name="Chen L."/>
            <person name="Sun Z."/>
            <person name="Wang K."/>
            <person name="Pan B."/>
            <person name="Chen J."/>
            <person name="Bao Y."/>
            <person name="Liu F."/>
            <person name="Qi X."/>
            <person name="Gang D.R."/>
            <person name="Wen J."/>
            <person name="Li J."/>
        </authorList>
    </citation>
    <scope>NUCLEOTIDE SEQUENCE</scope>
    <source>
        <strain evidence="2">Dzin_1.0</strain>
    </source>
</reference>
<evidence type="ECO:0000313" key="2">
    <source>
        <dbReference type="EMBL" id="KAJ0965850.1"/>
    </source>
</evidence>
<dbReference type="EMBL" id="JAGGNH010000008">
    <property type="protein sequence ID" value="KAJ0965850.1"/>
    <property type="molecule type" value="Genomic_DNA"/>
</dbReference>
<evidence type="ECO:0000313" key="3">
    <source>
        <dbReference type="Proteomes" id="UP001085076"/>
    </source>
</evidence>
<keyword evidence="1" id="KW-0472">Membrane</keyword>
<evidence type="ECO:0000256" key="1">
    <source>
        <dbReference type="SAM" id="Phobius"/>
    </source>
</evidence>
<comment type="caution">
    <text evidence="2">The sequence shown here is derived from an EMBL/GenBank/DDBJ whole genome shotgun (WGS) entry which is preliminary data.</text>
</comment>
<protein>
    <submittedName>
        <fullName evidence="2">Uncharacterized protein</fullName>
    </submittedName>
</protein>
<keyword evidence="1" id="KW-0812">Transmembrane</keyword>
<gene>
    <name evidence="2" type="ORF">J5N97_026988</name>
</gene>
<accession>A0A9D5H797</accession>
<organism evidence="2 3">
    <name type="scientific">Dioscorea zingiberensis</name>
    <dbReference type="NCBI Taxonomy" id="325984"/>
    <lineage>
        <taxon>Eukaryota</taxon>
        <taxon>Viridiplantae</taxon>
        <taxon>Streptophyta</taxon>
        <taxon>Embryophyta</taxon>
        <taxon>Tracheophyta</taxon>
        <taxon>Spermatophyta</taxon>
        <taxon>Magnoliopsida</taxon>
        <taxon>Liliopsida</taxon>
        <taxon>Dioscoreales</taxon>
        <taxon>Dioscoreaceae</taxon>
        <taxon>Dioscorea</taxon>
    </lineage>
</organism>
<keyword evidence="1" id="KW-1133">Transmembrane helix</keyword>
<dbReference type="Proteomes" id="UP001085076">
    <property type="component" value="Miscellaneous, Linkage group lg08"/>
</dbReference>
<name>A0A9D5H797_9LILI</name>
<reference evidence="2" key="1">
    <citation type="submission" date="2021-03" db="EMBL/GenBank/DDBJ databases">
        <authorList>
            <person name="Li Z."/>
            <person name="Yang C."/>
        </authorList>
    </citation>
    <scope>NUCLEOTIDE SEQUENCE</scope>
    <source>
        <strain evidence="2">Dzin_1.0</strain>
        <tissue evidence="2">Leaf</tissue>
    </source>
</reference>